<dbReference type="STRING" id="1314778.A0A5C3PFY9"/>
<dbReference type="PANTHER" id="PTHR43364:SF7">
    <property type="entry name" value="NADP-DEPENDENT OXIDOREDUCTASE DOMAIN-CONTAINING PROTEIN-RELATED"/>
    <property type="match status" value="1"/>
</dbReference>
<dbReference type="InterPro" id="IPR050523">
    <property type="entry name" value="AKR_Detox_Biosynth"/>
</dbReference>
<dbReference type="EMBL" id="ML211122">
    <property type="protein sequence ID" value="TFK88211.1"/>
    <property type="molecule type" value="Genomic_DNA"/>
</dbReference>
<dbReference type="InterPro" id="IPR023210">
    <property type="entry name" value="NADP_OxRdtase_dom"/>
</dbReference>
<evidence type="ECO:0000313" key="4">
    <source>
        <dbReference type="EMBL" id="TFK88211.1"/>
    </source>
</evidence>
<dbReference type="SUPFAM" id="SSF51430">
    <property type="entry name" value="NAD(P)-linked oxidoreductase"/>
    <property type="match status" value="1"/>
</dbReference>
<dbReference type="Gene3D" id="3.20.20.100">
    <property type="entry name" value="NADP-dependent oxidoreductase domain"/>
    <property type="match status" value="1"/>
</dbReference>
<organism evidence="4 5">
    <name type="scientific">Polyporus arcularius HHB13444</name>
    <dbReference type="NCBI Taxonomy" id="1314778"/>
    <lineage>
        <taxon>Eukaryota</taxon>
        <taxon>Fungi</taxon>
        <taxon>Dikarya</taxon>
        <taxon>Basidiomycota</taxon>
        <taxon>Agaricomycotina</taxon>
        <taxon>Agaricomycetes</taxon>
        <taxon>Polyporales</taxon>
        <taxon>Polyporaceae</taxon>
        <taxon>Polyporus</taxon>
    </lineage>
</organism>
<name>A0A5C3PFY9_9APHY</name>
<gene>
    <name evidence="4" type="ORF">K466DRAFT_645590</name>
</gene>
<reference evidence="4 5" key="1">
    <citation type="journal article" date="2019" name="Nat. Ecol. Evol.">
        <title>Megaphylogeny resolves global patterns of mushroom evolution.</title>
        <authorList>
            <person name="Varga T."/>
            <person name="Krizsan K."/>
            <person name="Foldi C."/>
            <person name="Dima B."/>
            <person name="Sanchez-Garcia M."/>
            <person name="Sanchez-Ramirez S."/>
            <person name="Szollosi G.J."/>
            <person name="Szarkandi J.G."/>
            <person name="Papp V."/>
            <person name="Albert L."/>
            <person name="Andreopoulos W."/>
            <person name="Angelini C."/>
            <person name="Antonin V."/>
            <person name="Barry K.W."/>
            <person name="Bougher N.L."/>
            <person name="Buchanan P."/>
            <person name="Buyck B."/>
            <person name="Bense V."/>
            <person name="Catcheside P."/>
            <person name="Chovatia M."/>
            <person name="Cooper J."/>
            <person name="Damon W."/>
            <person name="Desjardin D."/>
            <person name="Finy P."/>
            <person name="Geml J."/>
            <person name="Haridas S."/>
            <person name="Hughes K."/>
            <person name="Justo A."/>
            <person name="Karasinski D."/>
            <person name="Kautmanova I."/>
            <person name="Kiss B."/>
            <person name="Kocsube S."/>
            <person name="Kotiranta H."/>
            <person name="LaButti K.M."/>
            <person name="Lechner B.E."/>
            <person name="Liimatainen K."/>
            <person name="Lipzen A."/>
            <person name="Lukacs Z."/>
            <person name="Mihaltcheva S."/>
            <person name="Morgado L.N."/>
            <person name="Niskanen T."/>
            <person name="Noordeloos M.E."/>
            <person name="Ohm R.A."/>
            <person name="Ortiz-Santana B."/>
            <person name="Ovrebo C."/>
            <person name="Racz N."/>
            <person name="Riley R."/>
            <person name="Savchenko A."/>
            <person name="Shiryaev A."/>
            <person name="Soop K."/>
            <person name="Spirin V."/>
            <person name="Szebenyi C."/>
            <person name="Tomsovsky M."/>
            <person name="Tulloss R.E."/>
            <person name="Uehling J."/>
            <person name="Grigoriev I.V."/>
            <person name="Vagvolgyi C."/>
            <person name="Papp T."/>
            <person name="Martin F.M."/>
            <person name="Miettinen O."/>
            <person name="Hibbett D.S."/>
            <person name="Nagy L.G."/>
        </authorList>
    </citation>
    <scope>NUCLEOTIDE SEQUENCE [LARGE SCALE GENOMIC DNA]</scope>
    <source>
        <strain evidence="4 5">HHB13444</strain>
    </source>
</reference>
<evidence type="ECO:0000256" key="2">
    <source>
        <dbReference type="ARBA" id="ARBA00038157"/>
    </source>
</evidence>
<dbReference type="Proteomes" id="UP000308197">
    <property type="component" value="Unassembled WGS sequence"/>
</dbReference>
<dbReference type="InParanoid" id="A0A5C3PFY9"/>
<comment type="similarity">
    <text evidence="2">Belongs to the aldo/keto reductase family. Aldo/keto reductase 2 subfamily.</text>
</comment>
<keyword evidence="5" id="KW-1185">Reference proteome</keyword>
<evidence type="ECO:0000256" key="1">
    <source>
        <dbReference type="ARBA" id="ARBA00022857"/>
    </source>
</evidence>
<dbReference type="PANTHER" id="PTHR43364">
    <property type="entry name" value="NADH-SPECIFIC METHYLGLYOXAL REDUCTASE-RELATED"/>
    <property type="match status" value="1"/>
</dbReference>
<dbReference type="AlphaFoldDB" id="A0A5C3PFY9"/>
<sequence length="279" mass="31489">MSIGDKWATLGMGAMDRESSFKLLDARGICDQMFIAIKYTTMSNMMNTSNQQMAQCVGKNIKFMHISVETSLRRLRTSHIDIFYVHWWDWTCKVEEVMHGLHHLAASGKVLYLGISDAPACVVSKANMYARTTRKTPFRDIERDIILMAKEEVMAIAPWNVLAVGKIRTDAEEEARREAGEKGRSFLGRDWERGKNDQKVAKVLEEVAADVGASTIQAVAYMMRKVPYVFPTIGGCNIEHLHANVQALHISLMKEHVNKREDAMPFTPGVSYNVIGSQY</sequence>
<evidence type="ECO:0000259" key="3">
    <source>
        <dbReference type="Pfam" id="PF00248"/>
    </source>
</evidence>
<accession>A0A5C3PFY9</accession>
<feature type="domain" description="NADP-dependent oxidoreductase" evidence="3">
    <location>
        <begin position="27"/>
        <end position="259"/>
    </location>
</feature>
<proteinExistence type="inferred from homology"/>
<protein>
    <submittedName>
        <fullName evidence="4">Aldo/keto reductase</fullName>
    </submittedName>
</protein>
<dbReference type="InterPro" id="IPR036812">
    <property type="entry name" value="NAD(P)_OxRdtase_dom_sf"/>
</dbReference>
<evidence type="ECO:0000313" key="5">
    <source>
        <dbReference type="Proteomes" id="UP000308197"/>
    </source>
</evidence>
<dbReference type="Pfam" id="PF00248">
    <property type="entry name" value="Aldo_ket_red"/>
    <property type="match status" value="1"/>
</dbReference>
<keyword evidence="1" id="KW-0521">NADP</keyword>